<evidence type="ECO:0000256" key="5">
    <source>
        <dbReference type="ARBA" id="ARBA00023004"/>
    </source>
</evidence>
<evidence type="ECO:0000256" key="7">
    <source>
        <dbReference type="RuleBase" id="RU000461"/>
    </source>
</evidence>
<proteinExistence type="inferred from homology"/>
<dbReference type="Gene3D" id="1.10.630.10">
    <property type="entry name" value="Cytochrome P450"/>
    <property type="match status" value="1"/>
</dbReference>
<gene>
    <name evidence="9" type="ORF">B0T26DRAFT_334289</name>
</gene>
<dbReference type="InterPro" id="IPR017972">
    <property type="entry name" value="Cyt_P450_CS"/>
</dbReference>
<evidence type="ECO:0000256" key="8">
    <source>
        <dbReference type="SAM" id="MobiDB-lite"/>
    </source>
</evidence>
<comment type="similarity">
    <text evidence="2 7">Belongs to the cytochrome P450 family.</text>
</comment>
<evidence type="ECO:0000256" key="1">
    <source>
        <dbReference type="ARBA" id="ARBA00001971"/>
    </source>
</evidence>
<dbReference type="InterPro" id="IPR036396">
    <property type="entry name" value="Cyt_P450_sf"/>
</dbReference>
<dbReference type="GO" id="GO:0005506">
    <property type="term" value="F:iron ion binding"/>
    <property type="evidence" value="ECO:0007669"/>
    <property type="project" value="InterPro"/>
</dbReference>
<dbReference type="GO" id="GO:0004497">
    <property type="term" value="F:monooxygenase activity"/>
    <property type="evidence" value="ECO:0007669"/>
    <property type="project" value="UniProtKB-KW"/>
</dbReference>
<dbReference type="PANTHER" id="PTHR24305:SF166">
    <property type="entry name" value="CYTOCHROME P450 12A4, MITOCHONDRIAL-RELATED"/>
    <property type="match status" value="1"/>
</dbReference>
<dbReference type="SUPFAM" id="SSF48264">
    <property type="entry name" value="Cytochrome P450"/>
    <property type="match status" value="1"/>
</dbReference>
<evidence type="ECO:0000256" key="4">
    <source>
        <dbReference type="ARBA" id="ARBA00022723"/>
    </source>
</evidence>
<keyword evidence="3 6" id="KW-0349">Heme</keyword>
<dbReference type="AlphaFoldDB" id="A0AA40AMW1"/>
<dbReference type="InterPro" id="IPR001128">
    <property type="entry name" value="Cyt_P450"/>
</dbReference>
<evidence type="ECO:0000256" key="3">
    <source>
        <dbReference type="ARBA" id="ARBA00022617"/>
    </source>
</evidence>
<comment type="caution">
    <text evidence="9">The sequence shown here is derived from an EMBL/GenBank/DDBJ whole genome shotgun (WGS) entry which is preliminary data.</text>
</comment>
<dbReference type="InterPro" id="IPR050121">
    <property type="entry name" value="Cytochrome_P450_monoxygenase"/>
</dbReference>
<keyword evidence="7" id="KW-0503">Monooxygenase</keyword>
<dbReference type="Pfam" id="PF00067">
    <property type="entry name" value="p450"/>
    <property type="match status" value="1"/>
</dbReference>
<dbReference type="GO" id="GO:0016705">
    <property type="term" value="F:oxidoreductase activity, acting on paired donors, with incorporation or reduction of molecular oxygen"/>
    <property type="evidence" value="ECO:0007669"/>
    <property type="project" value="InterPro"/>
</dbReference>
<dbReference type="PRINTS" id="PR00463">
    <property type="entry name" value="EP450I"/>
</dbReference>
<evidence type="ECO:0000256" key="6">
    <source>
        <dbReference type="PIRSR" id="PIRSR602401-1"/>
    </source>
</evidence>
<name>A0AA40AMW1_9PEZI</name>
<evidence type="ECO:0000256" key="2">
    <source>
        <dbReference type="ARBA" id="ARBA00010617"/>
    </source>
</evidence>
<dbReference type="GeneID" id="85317708"/>
<keyword evidence="5 6" id="KW-0408">Iron</keyword>
<reference evidence="9" key="1">
    <citation type="submission" date="2023-06" db="EMBL/GenBank/DDBJ databases">
        <title>Genome-scale phylogeny and comparative genomics of the fungal order Sordariales.</title>
        <authorList>
            <consortium name="Lawrence Berkeley National Laboratory"/>
            <person name="Hensen N."/>
            <person name="Bonometti L."/>
            <person name="Westerberg I."/>
            <person name="Brannstrom I.O."/>
            <person name="Guillou S."/>
            <person name="Cros-Aarteil S."/>
            <person name="Calhoun S."/>
            <person name="Haridas S."/>
            <person name="Kuo A."/>
            <person name="Mondo S."/>
            <person name="Pangilinan J."/>
            <person name="Riley R."/>
            <person name="LaButti K."/>
            <person name="Andreopoulos B."/>
            <person name="Lipzen A."/>
            <person name="Chen C."/>
            <person name="Yanf M."/>
            <person name="Daum C."/>
            <person name="Ng V."/>
            <person name="Clum A."/>
            <person name="Steindorff A."/>
            <person name="Ohm R."/>
            <person name="Martin F."/>
            <person name="Silar P."/>
            <person name="Natvig D."/>
            <person name="Lalanne C."/>
            <person name="Gautier V."/>
            <person name="Ament-velasquez S.L."/>
            <person name="Kruys A."/>
            <person name="Hutchinson M.I."/>
            <person name="Powell A.J."/>
            <person name="Barry K."/>
            <person name="Miller A.N."/>
            <person name="Grigoriev I.V."/>
            <person name="Debuchy R."/>
            <person name="Gladieux P."/>
            <person name="Thoren M.H."/>
            <person name="Johannesson H."/>
        </authorList>
    </citation>
    <scope>NUCLEOTIDE SEQUENCE</scope>
    <source>
        <strain evidence="9">SMH2392-1A</strain>
    </source>
</reference>
<dbReference type="RefSeq" id="XP_060297425.1">
    <property type="nucleotide sequence ID" value="XM_060434438.1"/>
</dbReference>
<dbReference type="PANTHER" id="PTHR24305">
    <property type="entry name" value="CYTOCHROME P450"/>
    <property type="match status" value="1"/>
</dbReference>
<dbReference type="Proteomes" id="UP001172101">
    <property type="component" value="Unassembled WGS sequence"/>
</dbReference>
<feature type="binding site" description="axial binding residue" evidence="6">
    <location>
        <position position="513"/>
    </location>
    <ligand>
        <name>heme</name>
        <dbReference type="ChEBI" id="CHEBI:30413"/>
    </ligand>
    <ligandPart>
        <name>Fe</name>
        <dbReference type="ChEBI" id="CHEBI:18248"/>
    </ligandPart>
</feature>
<dbReference type="PRINTS" id="PR00385">
    <property type="entry name" value="P450"/>
</dbReference>
<feature type="compositionally biased region" description="Gly residues" evidence="8">
    <location>
        <begin position="322"/>
        <end position="334"/>
    </location>
</feature>
<evidence type="ECO:0000313" key="9">
    <source>
        <dbReference type="EMBL" id="KAK0718632.1"/>
    </source>
</evidence>
<dbReference type="GO" id="GO:0020037">
    <property type="term" value="F:heme binding"/>
    <property type="evidence" value="ECO:0007669"/>
    <property type="project" value="InterPro"/>
</dbReference>
<evidence type="ECO:0000313" key="10">
    <source>
        <dbReference type="Proteomes" id="UP001172101"/>
    </source>
</evidence>
<organism evidence="9 10">
    <name type="scientific">Lasiosphaeria miniovina</name>
    <dbReference type="NCBI Taxonomy" id="1954250"/>
    <lineage>
        <taxon>Eukaryota</taxon>
        <taxon>Fungi</taxon>
        <taxon>Dikarya</taxon>
        <taxon>Ascomycota</taxon>
        <taxon>Pezizomycotina</taxon>
        <taxon>Sordariomycetes</taxon>
        <taxon>Sordariomycetidae</taxon>
        <taxon>Sordariales</taxon>
        <taxon>Lasiosphaeriaceae</taxon>
        <taxon>Lasiosphaeria</taxon>
    </lineage>
</organism>
<dbReference type="InterPro" id="IPR002401">
    <property type="entry name" value="Cyt_P450_E_grp-I"/>
</dbReference>
<keyword evidence="7" id="KW-0560">Oxidoreductase</keyword>
<sequence>MNLLHLVPALGVLWWLGSSISTFARNYRSARASGLPIIVCAFNPDNMLYLILSVPLLPLLERIVPKALFDPIEVTIYGWEFRDRRSVHERRGTAFMLATTSVNRLYVADAAMALGILARRNDFPQHHMARDTMSIAGANVFSSDGDSWSRQRRIVAPSLNERTSDRVWHESVGQAADMAGFMLAQPLGQSRDVVNALKCIAINVLASVAYGQSKPWRVYERPTDPAAAISYTDAVGMTADLMILSAFISTKLLRLPFMPKLLQTLGVAVDELPRLTRDMLDQERRRAASASDAQDGPDTVMATLVRLSDEEKDGASRQKAGAGAGAGAGSGSRSGSGTKPFLTDDEISGNLFLFTAAGFDTTSYSLSYALTLLAAYPEWQVWVQAEIDEVFASLDHDTQREYSVVFPKLSRCLAVMLETTRLYPPAMHIIRDQPLTKPVVLAAHGTTYPIVGPCTVQITSITLHADAAHWGGDALEFRPARWLNADAATRGKAPLVTPAPGSFLGWSAGPRVCPGQKMSQVEFVGVVSTLLRKCSVAPVVGAGETPQQARDRLLEVLRDSQPELTLRMNRPTDIHLQWNRRRG</sequence>
<accession>A0AA40AMW1</accession>
<keyword evidence="10" id="KW-1185">Reference proteome</keyword>
<feature type="region of interest" description="Disordered" evidence="8">
    <location>
        <begin position="310"/>
        <end position="340"/>
    </location>
</feature>
<protein>
    <submittedName>
        <fullName evidence="9">Cytochrome P450</fullName>
    </submittedName>
</protein>
<comment type="cofactor">
    <cofactor evidence="1 6">
        <name>heme</name>
        <dbReference type="ChEBI" id="CHEBI:30413"/>
    </cofactor>
</comment>
<dbReference type="EMBL" id="JAUIRO010000004">
    <property type="protein sequence ID" value="KAK0718632.1"/>
    <property type="molecule type" value="Genomic_DNA"/>
</dbReference>
<dbReference type="PROSITE" id="PS00086">
    <property type="entry name" value="CYTOCHROME_P450"/>
    <property type="match status" value="1"/>
</dbReference>
<keyword evidence="4 6" id="KW-0479">Metal-binding</keyword>